<dbReference type="EMBL" id="KV453842">
    <property type="protein sequence ID" value="ODV89898.1"/>
    <property type="molecule type" value="Genomic_DNA"/>
</dbReference>
<organism evidence="2 3">
    <name type="scientific">Tortispora caseinolytica NRRL Y-17796</name>
    <dbReference type="NCBI Taxonomy" id="767744"/>
    <lineage>
        <taxon>Eukaryota</taxon>
        <taxon>Fungi</taxon>
        <taxon>Dikarya</taxon>
        <taxon>Ascomycota</taxon>
        <taxon>Saccharomycotina</taxon>
        <taxon>Trigonopsidomycetes</taxon>
        <taxon>Trigonopsidales</taxon>
        <taxon>Trigonopsidaceae</taxon>
        <taxon>Tortispora</taxon>
    </lineage>
</organism>
<name>A0A1E4TE08_9ASCO</name>
<keyword evidence="3" id="KW-1185">Reference proteome</keyword>
<feature type="region of interest" description="Disordered" evidence="1">
    <location>
        <begin position="1"/>
        <end position="22"/>
    </location>
</feature>
<reference evidence="3" key="1">
    <citation type="submission" date="2016-02" db="EMBL/GenBank/DDBJ databases">
        <title>Comparative genomics of biotechnologically important yeasts.</title>
        <authorList>
            <consortium name="DOE Joint Genome Institute"/>
            <person name="Riley R."/>
            <person name="Haridas S."/>
            <person name="Wolfe K.H."/>
            <person name="Lopes M.R."/>
            <person name="Hittinger C.T."/>
            <person name="Goker M."/>
            <person name="Salamov A."/>
            <person name="Wisecaver J."/>
            <person name="Long T.M."/>
            <person name="Aerts A.L."/>
            <person name="Barry K."/>
            <person name="Choi C."/>
            <person name="Clum A."/>
            <person name="Coughlan A.Y."/>
            <person name="Deshpande S."/>
            <person name="Douglass A.P."/>
            <person name="Hanson S.J."/>
            <person name="Klenk H.-P."/>
            <person name="Labutti K."/>
            <person name="Lapidus A."/>
            <person name="Lindquist E."/>
            <person name="Lipzen A."/>
            <person name="Meier-Kolthoff J.P."/>
            <person name="Ohm R.A."/>
            <person name="Otillar R.P."/>
            <person name="Pangilinan J."/>
            <person name="Peng Y."/>
            <person name="Rokas A."/>
            <person name="Rosa C.A."/>
            <person name="Scheuner C."/>
            <person name="Sibirny A.A."/>
            <person name="Slot J.C."/>
            <person name="Stielow J.B."/>
            <person name="Sun H."/>
            <person name="Kurtzman C.P."/>
            <person name="Blackwell M."/>
            <person name="Jeffries T.W."/>
            <person name="Grigoriev I.V."/>
        </authorList>
    </citation>
    <scope>NUCLEOTIDE SEQUENCE [LARGE SCALE GENOMIC DNA]</scope>
    <source>
        <strain evidence="3">NRRL Y-17796</strain>
    </source>
</reference>
<feature type="compositionally biased region" description="Basic and acidic residues" evidence="1">
    <location>
        <begin position="1"/>
        <end position="14"/>
    </location>
</feature>
<accession>A0A1E4TE08</accession>
<sequence>MKYHDSEDQHGAEFKKHHPGMKYHEFDEEHGAEFKKYHPGMKYHQGGLGHKLWKMLKGGGCGRKAKHSQAEETESIFAPLYSFVNGLVGYF</sequence>
<dbReference type="Proteomes" id="UP000095023">
    <property type="component" value="Unassembled WGS sequence"/>
</dbReference>
<proteinExistence type="predicted"/>
<gene>
    <name evidence="2" type="ORF">CANCADRAFT_97688</name>
</gene>
<evidence type="ECO:0000313" key="2">
    <source>
        <dbReference type="EMBL" id="ODV89898.1"/>
    </source>
</evidence>
<dbReference type="AlphaFoldDB" id="A0A1E4TE08"/>
<evidence type="ECO:0000256" key="1">
    <source>
        <dbReference type="SAM" id="MobiDB-lite"/>
    </source>
</evidence>
<protein>
    <submittedName>
        <fullName evidence="2">Uncharacterized protein</fullName>
    </submittedName>
</protein>
<evidence type="ECO:0000313" key="3">
    <source>
        <dbReference type="Proteomes" id="UP000095023"/>
    </source>
</evidence>